<evidence type="ECO:0000256" key="3">
    <source>
        <dbReference type="ARBA" id="ARBA00009045"/>
    </source>
</evidence>
<feature type="domain" description="Inactive rhomboid protein 1/2 N-terminal" evidence="11">
    <location>
        <begin position="44"/>
        <end position="226"/>
    </location>
</feature>
<comment type="similarity">
    <text evidence="3 8">Belongs to the peptidase S54 family.</text>
</comment>
<feature type="transmembrane region" description="Helical" evidence="8">
    <location>
        <begin position="687"/>
        <end position="709"/>
    </location>
</feature>
<evidence type="ECO:0000313" key="12">
    <source>
        <dbReference type="Ensembl" id="ENSSFOP00015051924.1"/>
    </source>
</evidence>
<keyword evidence="6 8" id="KW-1133">Transmembrane helix</keyword>
<dbReference type="Pfam" id="PF01694">
    <property type="entry name" value="Rhomboid"/>
    <property type="match status" value="1"/>
</dbReference>
<evidence type="ECO:0000256" key="1">
    <source>
        <dbReference type="ARBA" id="ARBA00002661"/>
    </source>
</evidence>
<evidence type="ECO:0000256" key="6">
    <source>
        <dbReference type="ARBA" id="ARBA00022989"/>
    </source>
</evidence>
<evidence type="ECO:0000313" key="13">
    <source>
        <dbReference type="Proteomes" id="UP000694397"/>
    </source>
</evidence>
<keyword evidence="5 8" id="KW-0256">Endoplasmic reticulum</keyword>
<evidence type="ECO:0000256" key="7">
    <source>
        <dbReference type="ARBA" id="ARBA00023136"/>
    </source>
</evidence>
<dbReference type="GO" id="GO:0050709">
    <property type="term" value="P:negative regulation of protein secretion"/>
    <property type="evidence" value="ECO:0007669"/>
    <property type="project" value="UniProtKB-UniRule"/>
</dbReference>
<evidence type="ECO:0000256" key="5">
    <source>
        <dbReference type="ARBA" id="ARBA00022824"/>
    </source>
</evidence>
<dbReference type="GeneTree" id="ENSGT00940000159027"/>
<dbReference type="PANTHER" id="PTHR45965">
    <property type="entry name" value="INACTIVE RHOMBOID PROTEIN"/>
    <property type="match status" value="1"/>
</dbReference>
<dbReference type="Proteomes" id="UP000694397">
    <property type="component" value="Chromosome 20"/>
</dbReference>
<keyword evidence="7 8" id="KW-0472">Membrane</keyword>
<feature type="transmembrane region" description="Helical" evidence="8">
    <location>
        <begin position="570"/>
        <end position="591"/>
    </location>
</feature>
<evidence type="ECO:0000259" key="11">
    <source>
        <dbReference type="Pfam" id="PF12595"/>
    </source>
</evidence>
<dbReference type="OrthoDB" id="2146116at2759"/>
<evidence type="ECO:0000256" key="8">
    <source>
        <dbReference type="RuleBase" id="RU369051"/>
    </source>
</evidence>
<feature type="domain" description="Peptidase S54 rhomboid" evidence="10">
    <location>
        <begin position="565"/>
        <end position="701"/>
    </location>
</feature>
<evidence type="ECO:0000259" key="10">
    <source>
        <dbReference type="Pfam" id="PF01694"/>
    </source>
</evidence>
<reference evidence="12 13" key="1">
    <citation type="submission" date="2019-04" db="EMBL/GenBank/DDBJ databases">
        <authorList>
            <consortium name="Wellcome Sanger Institute Data Sharing"/>
        </authorList>
    </citation>
    <scope>NUCLEOTIDE SEQUENCE [LARGE SCALE GENOMIC DNA]</scope>
</reference>
<gene>
    <name evidence="12" type="primary">RHBDF2</name>
</gene>
<dbReference type="AlphaFoldDB" id="A0A8C9TLY5"/>
<proteinExistence type="inferred from homology"/>
<protein>
    <recommendedName>
        <fullName evidence="8">Inactive rhomboid protein</fullName>
        <shortName evidence="8">iRhom</shortName>
    </recommendedName>
    <alternativeName>
        <fullName evidence="8">Rhomboid family member</fullName>
    </alternativeName>
    <alternativeName>
        <fullName evidence="8">Rhomboid veinlet-like protein</fullName>
    </alternativeName>
</protein>
<evidence type="ECO:0000256" key="2">
    <source>
        <dbReference type="ARBA" id="ARBA00004477"/>
    </source>
</evidence>
<dbReference type="InterPro" id="IPR051512">
    <property type="entry name" value="Inactive_Rhomboid"/>
</dbReference>
<name>A0A8C9TLY5_SCLFO</name>
<keyword evidence="4 8" id="KW-0812">Transmembrane</keyword>
<evidence type="ECO:0000256" key="9">
    <source>
        <dbReference type="SAM" id="MobiDB-lite"/>
    </source>
</evidence>
<dbReference type="SUPFAM" id="SSF144091">
    <property type="entry name" value="Rhomboid-like"/>
    <property type="match status" value="1"/>
</dbReference>
<dbReference type="PANTHER" id="PTHR45965:SF2">
    <property type="entry name" value="INACTIVE RHOMBOID PROTEIN 2"/>
    <property type="match status" value="1"/>
</dbReference>
<dbReference type="GO" id="GO:0004252">
    <property type="term" value="F:serine-type endopeptidase activity"/>
    <property type="evidence" value="ECO:0007669"/>
    <property type="project" value="InterPro"/>
</dbReference>
<feature type="transmembrane region" description="Helical" evidence="8">
    <location>
        <begin position="631"/>
        <end position="649"/>
    </location>
</feature>
<dbReference type="GO" id="GO:0005789">
    <property type="term" value="C:endoplasmic reticulum membrane"/>
    <property type="evidence" value="ECO:0007669"/>
    <property type="project" value="UniProtKB-SubCell"/>
</dbReference>
<feature type="transmembrane region" description="Helical" evidence="8">
    <location>
        <begin position="661"/>
        <end position="681"/>
    </location>
</feature>
<dbReference type="Ensembl" id="ENSSFOT00015073921.1">
    <property type="protein sequence ID" value="ENSSFOP00015051924.1"/>
    <property type="gene ID" value="ENSSFOG00015004766.2"/>
</dbReference>
<dbReference type="InterPro" id="IPR022764">
    <property type="entry name" value="Peptidase_S54_rhomboid_dom"/>
</dbReference>
<feature type="transmembrane region" description="Helical" evidence="8">
    <location>
        <begin position="603"/>
        <end position="625"/>
    </location>
</feature>
<dbReference type="InterPro" id="IPR022241">
    <property type="entry name" value="iRhom1_2_N"/>
</dbReference>
<feature type="region of interest" description="Disordered" evidence="9">
    <location>
        <begin position="109"/>
        <end position="131"/>
    </location>
</feature>
<dbReference type="Gene3D" id="1.20.1540.10">
    <property type="entry name" value="Rhomboid-like"/>
    <property type="match status" value="1"/>
</dbReference>
<feature type="transmembrane region" description="Helical" evidence="8">
    <location>
        <begin position="716"/>
        <end position="738"/>
    </location>
</feature>
<dbReference type="InterPro" id="IPR035952">
    <property type="entry name" value="Rhomboid-like_sf"/>
</dbReference>
<sequence length="769" mass="88057">MAVHPFREALSEADMTAGGRRANYQRQTSLSQSIRRSTAQWFGVGSDCESKHLQWQRKSLRHFSQRYGKLKPQYREHEAPSWDQGQESPAPLFVGMIVDPLARGRAFRCPDETDRPRTPHTAHPPLTPGMSSLCSFSSQRSGYTRLPRRKRESVARMSIRAASNLLKVRSHRQNLFLRRSFARPSWLEEDTVDTADTSDSVFFSKAGVDAHEEMYSMADDVFESPPLSANYASHYPPHFGDMPVVEDRHFRKDDPKALAAAAGAEPFPHRGRRIASRVKHFAFDKQKRQYGMGVVGKWLNRHYRRSISSQVQKQLDDFHSHRPYFTYWITFVHIVITLLAICTYGFAPVGFSQHSTSELVLRNKGVYESVKYIQQENFWIGPSSEDLIHLGAKFSPCIRQDEQIAKLIQMAKEQERESGCCVQNDNSGCVQTQQADCSETLATFIKWTAEKVDIIRSSGAVCHQDPRTCEEPASAAPHVWPDDITKWPICTFPSTWNHTGFRHMDCSIKGRPCCIGTKGRCEITTREYCSFMHGYFHEEATLCSQVHCLDDICGLLPFLNPEVPDQFYRLWLSLFLHAGLLHCLVSVVFQMTVLRDLEKLAGWLRISIIYILSGITGNLASALFLPYRAEVGPAGSQFGLLACLFVELFQGWQVLEKPWKAFLKLLCIVLFLFLCGLLPWIDNIAHIFGFLSGLLLSFAFLPYITFGIFDKYRKRVLILLSLLVYVGLISSLLVWFYVYPIHWHWLEHLTCLPFTNKFCEKYDIDHVVH</sequence>
<evidence type="ECO:0000256" key="4">
    <source>
        <dbReference type="ARBA" id="ARBA00022692"/>
    </source>
</evidence>
<comment type="function">
    <text evidence="1 8">Regulates ADAM17 protease, a sheddase of the epidermal growth factor (EGF) receptor ligands and TNF, thereby plays a role in sleep, cell survival, proliferation, migration and inflammation. Does not exhibit any protease activity on its own.</text>
</comment>
<dbReference type="GO" id="GO:0042058">
    <property type="term" value="P:regulation of epidermal growth factor receptor signaling pathway"/>
    <property type="evidence" value="ECO:0007669"/>
    <property type="project" value="UniProtKB-UniRule"/>
</dbReference>
<reference evidence="12" key="3">
    <citation type="submission" date="2025-09" db="UniProtKB">
        <authorList>
            <consortium name="Ensembl"/>
        </authorList>
    </citation>
    <scope>IDENTIFICATION</scope>
</reference>
<keyword evidence="13" id="KW-1185">Reference proteome</keyword>
<comment type="subcellular location">
    <subcellularLocation>
        <location evidence="2 8">Endoplasmic reticulum membrane</location>
        <topology evidence="2 8">Multi-pass membrane protein</topology>
    </subcellularLocation>
</comment>
<accession>A0A8C9TLY5</accession>
<reference evidence="12" key="2">
    <citation type="submission" date="2025-08" db="UniProtKB">
        <authorList>
            <consortium name="Ensembl"/>
        </authorList>
    </citation>
    <scope>IDENTIFICATION</scope>
</reference>
<organism evidence="12 13">
    <name type="scientific">Scleropages formosus</name>
    <name type="common">Asian bonytongue</name>
    <name type="synonym">Osteoglossum formosum</name>
    <dbReference type="NCBI Taxonomy" id="113540"/>
    <lineage>
        <taxon>Eukaryota</taxon>
        <taxon>Metazoa</taxon>
        <taxon>Chordata</taxon>
        <taxon>Craniata</taxon>
        <taxon>Vertebrata</taxon>
        <taxon>Euteleostomi</taxon>
        <taxon>Actinopterygii</taxon>
        <taxon>Neopterygii</taxon>
        <taxon>Teleostei</taxon>
        <taxon>Osteoglossocephala</taxon>
        <taxon>Osteoglossomorpha</taxon>
        <taxon>Osteoglossiformes</taxon>
        <taxon>Osteoglossidae</taxon>
        <taxon>Scleropages</taxon>
    </lineage>
</organism>
<comment type="caution">
    <text evidence="8">Lacks conserved residue(s) required for the propagation of feature annotation.</text>
</comment>
<dbReference type="Pfam" id="PF12595">
    <property type="entry name" value="iRhom1-2_N"/>
    <property type="match status" value="1"/>
</dbReference>
<dbReference type="FunFam" id="1.20.1540.10:FF:000001">
    <property type="entry name" value="Putative inactive rhomboid protein 1"/>
    <property type="match status" value="1"/>
</dbReference>